<comment type="caution">
    <text evidence="4">The sequence shown here is derived from an EMBL/GenBank/DDBJ whole genome shotgun (WGS) entry which is preliminary data.</text>
</comment>
<evidence type="ECO:0000256" key="1">
    <source>
        <dbReference type="SAM" id="MobiDB-lite"/>
    </source>
</evidence>
<protein>
    <recommendedName>
        <fullName evidence="3">DUF3566 domain-containing protein</fullName>
    </recommendedName>
</protein>
<name>A0A4Y3KDW1_CELUD</name>
<dbReference type="Proteomes" id="UP000315842">
    <property type="component" value="Unassembled WGS sequence"/>
</dbReference>
<keyword evidence="2" id="KW-0472">Membrane</keyword>
<evidence type="ECO:0000256" key="2">
    <source>
        <dbReference type="SAM" id="Phobius"/>
    </source>
</evidence>
<dbReference type="Pfam" id="PF12089">
    <property type="entry name" value="DUF3566"/>
    <property type="match status" value="1"/>
</dbReference>
<feature type="region of interest" description="Disordered" evidence="1">
    <location>
        <begin position="1"/>
        <end position="103"/>
    </location>
</feature>
<reference evidence="4 5" key="1">
    <citation type="submission" date="2019-06" db="EMBL/GenBank/DDBJ databases">
        <title>Whole genome shotgun sequence of Cellulomonas uda NBRC 3747.</title>
        <authorList>
            <person name="Hosoyama A."/>
            <person name="Uohara A."/>
            <person name="Ohji S."/>
            <person name="Ichikawa N."/>
        </authorList>
    </citation>
    <scope>NUCLEOTIDE SEQUENCE [LARGE SCALE GENOMIC DNA]</scope>
    <source>
        <strain evidence="4 5">NBRC 3747</strain>
    </source>
</reference>
<keyword evidence="2" id="KW-1133">Transmembrane helix</keyword>
<feature type="transmembrane region" description="Helical" evidence="2">
    <location>
        <begin position="274"/>
        <end position="300"/>
    </location>
</feature>
<dbReference type="InterPro" id="IPR021949">
    <property type="entry name" value="DUF3566_TM"/>
</dbReference>
<feature type="compositionally biased region" description="Basic and acidic residues" evidence="1">
    <location>
        <begin position="53"/>
        <end position="70"/>
    </location>
</feature>
<evidence type="ECO:0000313" key="5">
    <source>
        <dbReference type="Proteomes" id="UP000315842"/>
    </source>
</evidence>
<keyword evidence="5" id="KW-1185">Reference proteome</keyword>
<accession>A0A4Y3KDW1</accession>
<sequence length="305" mass="31180">MTDPAPPSIPPRNRPGQASSSARTVASPGGRDSSGNGPSNGTAVRPDPVPSPPRDDEHAAPDHAGPDRATPDPVRAEQTTAATTSASSSSTSPQDPPTPLMAAVDKTSAWLKKAAGATSAKISTATRPRNEDLAMTTTPTAPPASAGATGTNPPSVPPRTSTTAPSSGTGARPATGRIPTVAAAGGPRRVRLAISRIDPWSVMKLSFLLSVAFGILLVVAVAVVWYTLNGLHVFTNINDLVTQVTGTESNVDVLQYVEFKRVISGATLVAVVDVFLLTALATIGAFLYNIVAALVGGLHVTMTDE</sequence>
<feature type="region of interest" description="Disordered" evidence="1">
    <location>
        <begin position="116"/>
        <end position="180"/>
    </location>
</feature>
<dbReference type="EMBL" id="BJLP01000076">
    <property type="protein sequence ID" value="GEA82641.1"/>
    <property type="molecule type" value="Genomic_DNA"/>
</dbReference>
<feature type="compositionally biased region" description="Low complexity" evidence="1">
    <location>
        <begin position="134"/>
        <end position="172"/>
    </location>
</feature>
<feature type="transmembrane region" description="Helical" evidence="2">
    <location>
        <begin position="205"/>
        <end position="228"/>
    </location>
</feature>
<evidence type="ECO:0000313" key="4">
    <source>
        <dbReference type="EMBL" id="GEA82641.1"/>
    </source>
</evidence>
<organism evidence="4 5">
    <name type="scientific">Cellulomonas uda</name>
    <dbReference type="NCBI Taxonomy" id="1714"/>
    <lineage>
        <taxon>Bacteria</taxon>
        <taxon>Bacillati</taxon>
        <taxon>Actinomycetota</taxon>
        <taxon>Actinomycetes</taxon>
        <taxon>Micrococcales</taxon>
        <taxon>Cellulomonadaceae</taxon>
        <taxon>Cellulomonas</taxon>
    </lineage>
</organism>
<feature type="compositionally biased region" description="Low complexity" evidence="1">
    <location>
        <begin position="79"/>
        <end position="92"/>
    </location>
</feature>
<feature type="domain" description="DUF3566" evidence="3">
    <location>
        <begin position="187"/>
        <end position="304"/>
    </location>
</feature>
<feature type="compositionally biased region" description="Polar residues" evidence="1">
    <location>
        <begin position="33"/>
        <end position="42"/>
    </location>
</feature>
<proteinExistence type="predicted"/>
<evidence type="ECO:0000259" key="3">
    <source>
        <dbReference type="Pfam" id="PF12089"/>
    </source>
</evidence>
<dbReference type="RefSeq" id="WP_141322445.1">
    <property type="nucleotide sequence ID" value="NZ_BJLP01000076.1"/>
</dbReference>
<dbReference type="AlphaFoldDB" id="A0A4Y3KDW1"/>
<feature type="compositionally biased region" description="Pro residues" evidence="1">
    <location>
        <begin position="1"/>
        <end position="13"/>
    </location>
</feature>
<gene>
    <name evidence="4" type="ORF">CUD01_30850</name>
</gene>
<keyword evidence="2" id="KW-0812">Transmembrane</keyword>